<protein>
    <recommendedName>
        <fullName evidence="3">Ketoreductase domain-containing protein</fullName>
    </recommendedName>
</protein>
<comment type="caution">
    <text evidence="4">The sequence shown here is derived from an EMBL/GenBank/DDBJ whole genome shotgun (WGS) entry which is preliminary data.</text>
</comment>
<evidence type="ECO:0000313" key="4">
    <source>
        <dbReference type="EMBL" id="KUR73460.1"/>
    </source>
</evidence>
<evidence type="ECO:0000313" key="5">
    <source>
        <dbReference type="Proteomes" id="UP000058012"/>
    </source>
</evidence>
<dbReference type="PANTHER" id="PTHR43180">
    <property type="entry name" value="3-OXOACYL-(ACYL-CARRIER-PROTEIN) REDUCTASE (AFU_ORTHOLOGUE AFUA_6G11210)"/>
    <property type="match status" value="1"/>
</dbReference>
<name>A0A124JWL0_9SPHN</name>
<dbReference type="AlphaFoldDB" id="A0A124JWL0"/>
<feature type="domain" description="Ketoreductase" evidence="3">
    <location>
        <begin position="7"/>
        <end position="180"/>
    </location>
</feature>
<dbReference type="PRINTS" id="PR00080">
    <property type="entry name" value="SDRFAMILY"/>
</dbReference>
<dbReference type="InterPro" id="IPR020904">
    <property type="entry name" value="Sc_DH/Rdtase_CS"/>
</dbReference>
<dbReference type="PRINTS" id="PR00081">
    <property type="entry name" value="GDHRDH"/>
</dbReference>
<dbReference type="PROSITE" id="PS00061">
    <property type="entry name" value="ADH_SHORT"/>
    <property type="match status" value="1"/>
</dbReference>
<dbReference type="InterPro" id="IPR057326">
    <property type="entry name" value="KR_dom"/>
</dbReference>
<dbReference type="EMBL" id="LLZS01000001">
    <property type="protein sequence ID" value="KUR73460.1"/>
    <property type="molecule type" value="Genomic_DNA"/>
</dbReference>
<dbReference type="SUPFAM" id="SSF51735">
    <property type="entry name" value="NAD(P)-binding Rossmann-fold domains"/>
    <property type="match status" value="1"/>
</dbReference>
<dbReference type="Gene3D" id="3.40.50.720">
    <property type="entry name" value="NAD(P)-binding Rossmann-like Domain"/>
    <property type="match status" value="1"/>
</dbReference>
<dbReference type="GO" id="GO:0016491">
    <property type="term" value="F:oxidoreductase activity"/>
    <property type="evidence" value="ECO:0007669"/>
    <property type="project" value="UniProtKB-KW"/>
</dbReference>
<dbReference type="STRING" id="1117702.AQZ52_00270"/>
<dbReference type="FunFam" id="3.40.50.720:FF:000084">
    <property type="entry name" value="Short-chain dehydrogenase reductase"/>
    <property type="match status" value="1"/>
</dbReference>
<keyword evidence="5" id="KW-1185">Reference proteome</keyword>
<dbReference type="InterPro" id="IPR036291">
    <property type="entry name" value="NAD(P)-bd_dom_sf"/>
</dbReference>
<dbReference type="PANTHER" id="PTHR43180:SF66">
    <property type="entry name" value="SHORT-CHAIN DEHYDROGENASE_REDUCTASE FAMILY PROTEIN"/>
    <property type="match status" value="1"/>
</dbReference>
<proteinExistence type="inferred from homology"/>
<evidence type="ECO:0000259" key="3">
    <source>
        <dbReference type="SMART" id="SM00822"/>
    </source>
</evidence>
<evidence type="ECO:0000256" key="1">
    <source>
        <dbReference type="ARBA" id="ARBA00006484"/>
    </source>
</evidence>
<gene>
    <name evidence="4" type="ORF">AQZ52_00270</name>
</gene>
<dbReference type="Pfam" id="PF13561">
    <property type="entry name" value="adh_short_C2"/>
    <property type="match status" value="1"/>
</dbReference>
<dbReference type="InterPro" id="IPR002347">
    <property type="entry name" value="SDR_fam"/>
</dbReference>
<accession>A0A124JWL0</accession>
<dbReference type="RefSeq" id="WP_067905976.1">
    <property type="nucleotide sequence ID" value="NZ_KQ954244.1"/>
</dbReference>
<comment type="similarity">
    <text evidence="1">Belongs to the short-chain dehydrogenases/reductases (SDR) family.</text>
</comment>
<organism evidence="4 5">
    <name type="scientific">Novosphingobium fuchskuhlense</name>
    <dbReference type="NCBI Taxonomy" id="1117702"/>
    <lineage>
        <taxon>Bacteria</taxon>
        <taxon>Pseudomonadati</taxon>
        <taxon>Pseudomonadota</taxon>
        <taxon>Alphaproteobacteria</taxon>
        <taxon>Sphingomonadales</taxon>
        <taxon>Sphingomonadaceae</taxon>
        <taxon>Novosphingobium</taxon>
    </lineage>
</organism>
<evidence type="ECO:0000256" key="2">
    <source>
        <dbReference type="ARBA" id="ARBA00023002"/>
    </source>
</evidence>
<keyword evidence="2" id="KW-0560">Oxidoreductase</keyword>
<dbReference type="OrthoDB" id="5457012at2"/>
<sequence length="263" mass="26806">MDRLKGKVAIITGAAKGLGAADARLFVAEGARVILTDVDDAAGSALAAELGDGAQYQHLDVTSEAAWEALIADVVARHGRLDVLVNNAGIVEFGDPETLTEDTYRKIMAVSLDGVVFGTKHAIPAMAANGGGAIVNMASIAAIQGEPTFAAYSAAKGAIDAYTRATAAYSIKNGRGVRANSVLPAGIDTPMVQSLGGKLAALGAAAPVHDNATAMNRLGEPVDVANLVLFLASDESRFINGQSHVIDDGASVIAGSTVPRTDR</sequence>
<reference evidence="4 5" key="1">
    <citation type="submission" date="2015-10" db="EMBL/GenBank/DDBJ databases">
        <title>Draft genome sequence of Novosphingobium fuchskuhlense DSM 25065 isolated from a surface water sample of the southwest basin of Lake Grosse Fuchskuhle.</title>
        <authorList>
            <person name="Ruckert C."/>
            <person name="Winkler A."/>
            <person name="Glaeser J."/>
            <person name="Grossart H.-P."/>
            <person name="Kalinowski J."/>
            <person name="Glaeser S."/>
        </authorList>
    </citation>
    <scope>NUCLEOTIDE SEQUENCE [LARGE SCALE GENOMIC DNA]</scope>
    <source>
        <strain evidence="4 5">FNE08-7</strain>
    </source>
</reference>
<dbReference type="SMART" id="SM00822">
    <property type="entry name" value="PKS_KR"/>
    <property type="match status" value="1"/>
</dbReference>
<dbReference type="Proteomes" id="UP000058012">
    <property type="component" value="Unassembled WGS sequence"/>
</dbReference>